<dbReference type="Gene3D" id="3.40.50.300">
    <property type="entry name" value="P-loop containing nucleotide triphosphate hydrolases"/>
    <property type="match status" value="1"/>
</dbReference>
<keyword evidence="4 8" id="KW-0547">Nucleotide-binding</keyword>
<dbReference type="GO" id="GO:0042626">
    <property type="term" value="F:ATPase-coupled transmembrane transporter activity"/>
    <property type="evidence" value="ECO:0007669"/>
    <property type="project" value="TreeGrafter"/>
</dbReference>
<dbReference type="Pfam" id="PF00005">
    <property type="entry name" value="ABC_tran"/>
    <property type="match status" value="1"/>
</dbReference>
<keyword evidence="3 8" id="KW-1003">Cell membrane</keyword>
<feature type="domain" description="ABC transporter" evidence="9">
    <location>
        <begin position="5"/>
        <end position="243"/>
    </location>
</feature>
<dbReference type="InterPro" id="IPR030946">
    <property type="entry name" value="EcfA2"/>
</dbReference>
<dbReference type="GO" id="GO:0005524">
    <property type="term" value="F:ATP binding"/>
    <property type="evidence" value="ECO:0007669"/>
    <property type="project" value="UniProtKB-UniRule"/>
</dbReference>
<dbReference type="PANTHER" id="PTHR43553">
    <property type="entry name" value="HEAVY METAL TRANSPORTER"/>
    <property type="match status" value="1"/>
</dbReference>
<dbReference type="Proteomes" id="UP000633619">
    <property type="component" value="Unassembled WGS sequence"/>
</dbReference>
<dbReference type="InterPro" id="IPR003439">
    <property type="entry name" value="ABC_transporter-like_ATP-bd"/>
</dbReference>
<evidence type="ECO:0000256" key="5">
    <source>
        <dbReference type="ARBA" id="ARBA00022840"/>
    </source>
</evidence>
<proteinExistence type="inferred from homology"/>
<organism evidence="10 11">
    <name type="scientific">Thermoactinomyces intermedius</name>
    <dbReference type="NCBI Taxonomy" id="2024"/>
    <lineage>
        <taxon>Bacteria</taxon>
        <taxon>Bacillati</taxon>
        <taxon>Bacillota</taxon>
        <taxon>Bacilli</taxon>
        <taxon>Bacillales</taxon>
        <taxon>Thermoactinomycetaceae</taxon>
        <taxon>Thermoactinomyces</taxon>
    </lineage>
</organism>
<keyword evidence="6" id="KW-1278">Translocase</keyword>
<dbReference type="CDD" id="cd03225">
    <property type="entry name" value="ABC_cobalt_CbiO_domain1"/>
    <property type="match status" value="1"/>
</dbReference>
<comment type="caution">
    <text evidence="10">The sequence shown here is derived from an EMBL/GenBank/DDBJ whole genome shotgun (WGS) entry which is preliminary data.</text>
</comment>
<keyword evidence="7 8" id="KW-0472">Membrane</keyword>
<evidence type="ECO:0000256" key="1">
    <source>
        <dbReference type="ARBA" id="ARBA00004202"/>
    </source>
</evidence>
<dbReference type="InterPro" id="IPR015856">
    <property type="entry name" value="ABC_transpr_CbiO/EcfA_su"/>
</dbReference>
<dbReference type="InterPro" id="IPR050095">
    <property type="entry name" value="ECF_ABC_transporter_ATP-bd"/>
</dbReference>
<dbReference type="InterPro" id="IPR027417">
    <property type="entry name" value="P-loop_NTPase"/>
</dbReference>
<dbReference type="PROSITE" id="PS50893">
    <property type="entry name" value="ABC_TRANSPORTER_2"/>
    <property type="match status" value="1"/>
</dbReference>
<keyword evidence="2 8" id="KW-0813">Transport</keyword>
<dbReference type="GO" id="GO:0043190">
    <property type="term" value="C:ATP-binding cassette (ABC) transporter complex"/>
    <property type="evidence" value="ECO:0007669"/>
    <property type="project" value="TreeGrafter"/>
</dbReference>
<keyword evidence="11" id="KW-1185">Reference proteome</keyword>
<gene>
    <name evidence="10" type="ORF">I8U20_10140</name>
</gene>
<sequence>MEIVIQNLSVKYLPNTPFEKEALSRVGLRIPKGSFAAVVGGTGSGKSTLIQCIAGLIRPGAGHVRVGDLVWDARGQSGASLRRHVGLVFQYPEHQLFAETVAADIAFGLKNRGTEEPERSRRVRRAMDLVGLAPELWDRSPFHLSGGQMRRVAIAGVLALQPDILILDEPSAGLDPKGEEELFALLKKLHQQGKTIILVTHDMNHVVRYADQVFVLADGKLVLSGTPEEVFSQEQKWQELSLELPHVTQLIRKINRKLDPPLPLSIFTLDALEKALQKRFASGGNSQ</sequence>
<keyword evidence="5 8" id="KW-0067">ATP-binding</keyword>
<dbReference type="EC" id="7.-.-.-" evidence="8"/>
<dbReference type="EMBL" id="JAECVW010000005">
    <property type="protein sequence ID" value="MBH8595690.1"/>
    <property type="molecule type" value="Genomic_DNA"/>
</dbReference>
<comment type="subunit">
    <text evidence="8">Forms a stable energy-coupling factor (ECF) transporter complex composed of 2 membrane-embedded substrate-binding proteins (S component), 2 ATP-binding proteins (A component) and 2 transmembrane proteins (T component).</text>
</comment>
<evidence type="ECO:0000256" key="8">
    <source>
        <dbReference type="RuleBase" id="RU365104"/>
    </source>
</evidence>
<dbReference type="RefSeq" id="WP_181732427.1">
    <property type="nucleotide sequence ID" value="NZ_JACEIR010000007.1"/>
</dbReference>
<dbReference type="PROSITE" id="PS00211">
    <property type="entry name" value="ABC_TRANSPORTER_1"/>
    <property type="match status" value="1"/>
</dbReference>
<dbReference type="PANTHER" id="PTHR43553:SF27">
    <property type="entry name" value="ENERGY-COUPLING FACTOR TRANSPORTER ATP-BINDING PROTEIN ECFA2"/>
    <property type="match status" value="1"/>
</dbReference>
<dbReference type="InterPro" id="IPR003593">
    <property type="entry name" value="AAA+_ATPase"/>
</dbReference>
<evidence type="ECO:0000313" key="11">
    <source>
        <dbReference type="Proteomes" id="UP000633619"/>
    </source>
</evidence>
<dbReference type="GO" id="GO:0016887">
    <property type="term" value="F:ATP hydrolysis activity"/>
    <property type="evidence" value="ECO:0007669"/>
    <property type="project" value="InterPro"/>
</dbReference>
<dbReference type="InterPro" id="IPR017871">
    <property type="entry name" value="ABC_transporter-like_CS"/>
</dbReference>
<evidence type="ECO:0000256" key="7">
    <source>
        <dbReference type="ARBA" id="ARBA00023136"/>
    </source>
</evidence>
<dbReference type="GO" id="GO:0015087">
    <property type="term" value="F:cobalt ion transmembrane transporter activity"/>
    <property type="evidence" value="ECO:0007669"/>
    <property type="project" value="UniProtKB-ARBA"/>
</dbReference>
<evidence type="ECO:0000259" key="9">
    <source>
        <dbReference type="PROSITE" id="PS50893"/>
    </source>
</evidence>
<dbReference type="AlphaFoldDB" id="A0A8I1AEN6"/>
<evidence type="ECO:0000256" key="2">
    <source>
        <dbReference type="ARBA" id="ARBA00022448"/>
    </source>
</evidence>
<evidence type="ECO:0000313" key="10">
    <source>
        <dbReference type="EMBL" id="MBH8595690.1"/>
    </source>
</evidence>
<reference evidence="10 11" key="1">
    <citation type="submission" date="2020-12" db="EMBL/GenBank/DDBJ databases">
        <title>WGS of Thermoactinomyces spp.</title>
        <authorList>
            <person name="Cheng K."/>
        </authorList>
    </citation>
    <scope>NUCLEOTIDE SEQUENCE [LARGE SCALE GENOMIC DNA]</scope>
    <source>
        <strain evidence="11">CICC 10671\DSM 43846</strain>
    </source>
</reference>
<accession>A0A8I1AEN6</accession>
<evidence type="ECO:0000256" key="3">
    <source>
        <dbReference type="ARBA" id="ARBA00022475"/>
    </source>
</evidence>
<name>A0A8I1AEN6_THEIN</name>
<dbReference type="SUPFAM" id="SSF52540">
    <property type="entry name" value="P-loop containing nucleoside triphosphate hydrolases"/>
    <property type="match status" value="1"/>
</dbReference>
<evidence type="ECO:0000256" key="4">
    <source>
        <dbReference type="ARBA" id="ARBA00022741"/>
    </source>
</evidence>
<comment type="similarity">
    <text evidence="8">Belongs to the ABC transporter superfamily. Energy-coupling factor EcfA family.</text>
</comment>
<comment type="subcellular location">
    <subcellularLocation>
        <location evidence="1 8">Cell membrane</location>
        <topology evidence="1 8">Peripheral membrane protein</topology>
    </subcellularLocation>
</comment>
<evidence type="ECO:0000256" key="6">
    <source>
        <dbReference type="ARBA" id="ARBA00022967"/>
    </source>
</evidence>
<dbReference type="NCBIfam" id="TIGR04521">
    <property type="entry name" value="ECF_ATPase_2"/>
    <property type="match status" value="1"/>
</dbReference>
<comment type="function">
    <text evidence="8">ATP-binding (A) component of a common energy-coupling factor (ECF) ABC-transporter complex.</text>
</comment>
<protein>
    <recommendedName>
        <fullName evidence="8">Energy-coupling factor transporter ATP-binding protein EcfA2</fullName>
        <ecNumber evidence="8">7.-.-.-</ecNumber>
    </recommendedName>
</protein>
<dbReference type="SMART" id="SM00382">
    <property type="entry name" value="AAA"/>
    <property type="match status" value="1"/>
</dbReference>
<dbReference type="FunFam" id="3.40.50.300:FF:000224">
    <property type="entry name" value="Energy-coupling factor transporter ATP-binding protein EcfA"/>
    <property type="match status" value="1"/>
</dbReference>